<evidence type="ECO:0000259" key="6">
    <source>
        <dbReference type="Pfam" id="PF02875"/>
    </source>
</evidence>
<dbReference type="Gene3D" id="3.90.190.20">
    <property type="entry name" value="Mur ligase, C-terminal domain"/>
    <property type="match status" value="1"/>
</dbReference>
<dbReference type="GO" id="GO:0051301">
    <property type="term" value="P:cell division"/>
    <property type="evidence" value="ECO:0007669"/>
    <property type="project" value="UniProtKB-KW"/>
</dbReference>
<dbReference type="InterPro" id="IPR036565">
    <property type="entry name" value="Mur-like_cat_sf"/>
</dbReference>
<dbReference type="Proteomes" id="UP000058446">
    <property type="component" value="Chromosome"/>
</dbReference>
<dbReference type="InterPro" id="IPR035911">
    <property type="entry name" value="MurE/MurF_N"/>
</dbReference>
<dbReference type="NCBIfam" id="TIGR01085">
    <property type="entry name" value="murE"/>
    <property type="match status" value="1"/>
</dbReference>
<keyword evidence="4" id="KW-0460">Magnesium</keyword>
<dbReference type="PANTHER" id="PTHR23135">
    <property type="entry name" value="MUR LIGASE FAMILY MEMBER"/>
    <property type="match status" value="1"/>
</dbReference>
<comment type="pathway">
    <text evidence="4 5">Cell wall biogenesis; peptidoglycan biosynthesis.</text>
</comment>
<evidence type="ECO:0000256" key="3">
    <source>
        <dbReference type="ARBA" id="ARBA00023306"/>
    </source>
</evidence>
<comment type="PTM">
    <text evidence="4">Carboxylation is probably crucial for Mg(2+) binding and, consequently, for the gamma-phosphate positioning of ATP.</text>
</comment>
<feature type="binding site" evidence="4">
    <location>
        <position position="487"/>
    </location>
    <ligand>
        <name>meso-2,6-diaminopimelate</name>
        <dbReference type="ChEBI" id="CHEBI:57791"/>
    </ligand>
</feature>
<dbReference type="GO" id="GO:0008765">
    <property type="term" value="F:UDP-N-acetylmuramoylalanyl-D-glutamate-2,6-diaminopimelate ligase activity"/>
    <property type="evidence" value="ECO:0007669"/>
    <property type="project" value="UniProtKB-UniRule"/>
</dbReference>
<dbReference type="InterPro" id="IPR005761">
    <property type="entry name" value="UDP-N-AcMur-Glu-dNH2Pim_ligase"/>
</dbReference>
<dbReference type="GO" id="GO:0005737">
    <property type="term" value="C:cytoplasm"/>
    <property type="evidence" value="ECO:0007669"/>
    <property type="project" value="UniProtKB-SubCell"/>
</dbReference>
<dbReference type="Pfam" id="PF02875">
    <property type="entry name" value="Mur_ligase_C"/>
    <property type="match status" value="1"/>
</dbReference>
<comment type="cofactor">
    <cofactor evidence="4">
        <name>Mg(2+)</name>
        <dbReference type="ChEBI" id="CHEBI:18420"/>
    </cofactor>
</comment>
<dbReference type="AlphaFoldDB" id="A0A0K2H0T4"/>
<feature type="modified residue" description="N6-carboxylysine" evidence="4">
    <location>
        <position position="227"/>
    </location>
</feature>
<dbReference type="SUPFAM" id="SSF53244">
    <property type="entry name" value="MurD-like peptide ligases, peptide-binding domain"/>
    <property type="match status" value="1"/>
</dbReference>
<feature type="binding site" evidence="4">
    <location>
        <position position="34"/>
    </location>
    <ligand>
        <name>UDP-N-acetyl-alpha-D-muramoyl-L-alanyl-D-glutamate</name>
        <dbReference type="ChEBI" id="CHEBI:83900"/>
    </ligand>
</feature>
<evidence type="ECO:0000256" key="5">
    <source>
        <dbReference type="RuleBase" id="RU004135"/>
    </source>
</evidence>
<dbReference type="SUPFAM" id="SSF53623">
    <property type="entry name" value="MurD-like peptide ligases, catalytic domain"/>
    <property type="match status" value="1"/>
</dbReference>
<keyword evidence="4 8" id="KW-0436">Ligase</keyword>
<feature type="binding site" evidence="4">
    <location>
        <begin position="429"/>
        <end position="432"/>
    </location>
    <ligand>
        <name>meso-2,6-diaminopimelate</name>
        <dbReference type="ChEBI" id="CHEBI:57791"/>
    </ligand>
</feature>
<dbReference type="KEGG" id="clw:CLAC_07885"/>
<keyword evidence="4" id="KW-0963">Cytoplasm</keyword>
<dbReference type="NCBIfam" id="NF001126">
    <property type="entry name" value="PRK00139.1-4"/>
    <property type="match status" value="1"/>
</dbReference>
<dbReference type="SUPFAM" id="SSF63418">
    <property type="entry name" value="MurE/MurF N-terminal domain"/>
    <property type="match status" value="1"/>
</dbReference>
<feature type="binding site" evidence="4">
    <location>
        <begin position="160"/>
        <end position="161"/>
    </location>
    <ligand>
        <name>UDP-N-acetyl-alpha-D-muramoyl-L-alanyl-D-glutamate</name>
        <dbReference type="ChEBI" id="CHEBI:83900"/>
    </ligand>
</feature>
<dbReference type="EC" id="6.3.2.13" evidence="4"/>
<evidence type="ECO:0000256" key="4">
    <source>
        <dbReference type="HAMAP-Rule" id="MF_00208"/>
    </source>
</evidence>
<comment type="function">
    <text evidence="4">Catalyzes the addition of meso-diaminopimelic acid to the nucleotide precursor UDP-N-acetylmuramoyl-L-alanyl-D-glutamate (UMAG) in the biosynthesis of bacterial cell-wall peptidoglycan.</text>
</comment>
<keyword evidence="2 4" id="KW-0132">Cell division</keyword>
<comment type="subcellular location">
    <subcellularLocation>
        <location evidence="4 5">Cytoplasm</location>
    </subcellularLocation>
</comment>
<dbReference type="Gene3D" id="3.40.1390.10">
    <property type="entry name" value="MurE/MurF, N-terminal domain"/>
    <property type="match status" value="1"/>
</dbReference>
<dbReference type="GO" id="GO:0000287">
    <property type="term" value="F:magnesium ion binding"/>
    <property type="evidence" value="ECO:0007669"/>
    <property type="project" value="UniProtKB-UniRule"/>
</dbReference>
<keyword evidence="4" id="KW-0547">Nucleotide-binding</keyword>
<evidence type="ECO:0000256" key="1">
    <source>
        <dbReference type="ARBA" id="ARBA00005898"/>
    </source>
</evidence>
<proteinExistence type="inferred from homology"/>
<dbReference type="PANTHER" id="PTHR23135:SF4">
    <property type="entry name" value="UDP-N-ACETYLMURAMOYL-L-ALANYL-D-GLUTAMATE--2,6-DIAMINOPIMELATE LIGASE MURE HOMOLOG, CHLOROPLASTIC"/>
    <property type="match status" value="1"/>
</dbReference>
<evidence type="ECO:0000259" key="7">
    <source>
        <dbReference type="Pfam" id="PF08245"/>
    </source>
</evidence>
<keyword evidence="3 4" id="KW-0131">Cell cycle</keyword>
<gene>
    <name evidence="4" type="primary">murE</name>
    <name evidence="8" type="ORF">CLAC_07885</name>
</gene>
<dbReference type="PATRIC" id="fig|1408189.4.peg.1580"/>
<dbReference type="RefSeq" id="WP_053412415.1">
    <property type="nucleotide sequence ID" value="NZ_CP006841.1"/>
</dbReference>
<comment type="catalytic activity">
    <reaction evidence="4">
        <text>UDP-N-acetyl-alpha-D-muramoyl-L-alanyl-D-glutamate + meso-2,6-diaminopimelate + ATP = UDP-N-acetyl-alpha-D-muramoyl-L-alanyl-gamma-D-glutamyl-meso-2,6-diaminopimelate + ADP + phosphate + H(+)</text>
        <dbReference type="Rhea" id="RHEA:23676"/>
        <dbReference type="ChEBI" id="CHEBI:15378"/>
        <dbReference type="ChEBI" id="CHEBI:30616"/>
        <dbReference type="ChEBI" id="CHEBI:43474"/>
        <dbReference type="ChEBI" id="CHEBI:57791"/>
        <dbReference type="ChEBI" id="CHEBI:83900"/>
        <dbReference type="ChEBI" id="CHEBI:83905"/>
        <dbReference type="ChEBI" id="CHEBI:456216"/>
        <dbReference type="EC" id="6.3.2.13"/>
    </reaction>
</comment>
<reference evidence="8 9" key="1">
    <citation type="submission" date="2013-10" db="EMBL/GenBank/DDBJ databases">
        <title>Complete genome sequence of Corynebacterium lactis DSM 45799(T), isolated from raw cow milk.</title>
        <authorList>
            <person name="Ruckert C."/>
            <person name="Albersmeier A."/>
            <person name="Lipski A."/>
            <person name="Kalinowski J."/>
        </authorList>
    </citation>
    <scope>NUCLEOTIDE SEQUENCE [LARGE SCALE GENOMIC DNA]</scope>
    <source>
        <strain evidence="8 9">RW2-5</strain>
    </source>
</reference>
<feature type="binding site" evidence="4">
    <location>
        <position position="483"/>
    </location>
    <ligand>
        <name>meso-2,6-diaminopimelate</name>
        <dbReference type="ChEBI" id="CHEBI:57791"/>
    </ligand>
</feature>
<dbReference type="GO" id="GO:0005524">
    <property type="term" value="F:ATP binding"/>
    <property type="evidence" value="ECO:0007669"/>
    <property type="project" value="UniProtKB-UniRule"/>
</dbReference>
<keyword evidence="4 5" id="KW-0573">Peptidoglycan synthesis</keyword>
<keyword evidence="4" id="KW-0067">ATP-binding</keyword>
<protein>
    <recommendedName>
        <fullName evidence="4">UDP-N-acetylmuramoyl-L-alanyl-D-glutamate--2,6-diaminopimelate ligase</fullName>
        <ecNumber evidence="4">6.3.2.13</ecNumber>
    </recommendedName>
    <alternativeName>
        <fullName evidence="4">Meso-A2pm-adding enzyme</fullName>
    </alternativeName>
    <alternativeName>
        <fullName evidence="4">Meso-diaminopimelate-adding enzyme</fullName>
    </alternativeName>
    <alternativeName>
        <fullName evidence="4">UDP-MurNAc-L-Ala-D-Glu:meso-diaminopimelate ligase</fullName>
    </alternativeName>
    <alternativeName>
        <fullName evidence="4">UDP-MurNAc-tripeptide synthetase</fullName>
    </alternativeName>
    <alternativeName>
        <fullName evidence="4">UDP-N-acetylmuramyl-tripeptide synthetase</fullName>
    </alternativeName>
</protein>
<feature type="binding site" evidence="4">
    <location>
        <begin position="118"/>
        <end position="124"/>
    </location>
    <ligand>
        <name>ATP</name>
        <dbReference type="ChEBI" id="CHEBI:30616"/>
    </ligand>
</feature>
<dbReference type="InterPro" id="IPR013221">
    <property type="entry name" value="Mur_ligase_cen"/>
</dbReference>
<dbReference type="OrthoDB" id="9800958at2"/>
<dbReference type="Gene3D" id="3.40.1190.10">
    <property type="entry name" value="Mur-like, catalytic domain"/>
    <property type="match status" value="1"/>
</dbReference>
<feature type="binding site" evidence="4">
    <location>
        <position position="187"/>
    </location>
    <ligand>
        <name>UDP-N-acetyl-alpha-D-muramoyl-L-alanyl-D-glutamate</name>
        <dbReference type="ChEBI" id="CHEBI:83900"/>
    </ligand>
</feature>
<feature type="binding site" evidence="4">
    <location>
        <position position="405"/>
    </location>
    <ligand>
        <name>meso-2,6-diaminopimelate</name>
        <dbReference type="ChEBI" id="CHEBI:57791"/>
    </ligand>
</feature>
<feature type="domain" description="Mur ligase C-terminal" evidence="6">
    <location>
        <begin position="356"/>
        <end position="485"/>
    </location>
</feature>
<evidence type="ECO:0000313" key="8">
    <source>
        <dbReference type="EMBL" id="ALA67644.1"/>
    </source>
</evidence>
<dbReference type="InterPro" id="IPR036615">
    <property type="entry name" value="Mur_ligase_C_dom_sf"/>
</dbReference>
<accession>A0A0K2H0T4</accession>
<name>A0A0K2H0T4_9CORY</name>
<evidence type="ECO:0000313" key="9">
    <source>
        <dbReference type="Proteomes" id="UP000058446"/>
    </source>
</evidence>
<dbReference type="UniPathway" id="UPA00219"/>
<feature type="binding site" evidence="4">
    <location>
        <position position="195"/>
    </location>
    <ligand>
        <name>UDP-N-acetyl-alpha-D-muramoyl-L-alanyl-D-glutamate</name>
        <dbReference type="ChEBI" id="CHEBI:83900"/>
    </ligand>
</feature>
<organism evidence="8 9">
    <name type="scientific">Corynebacterium lactis RW2-5</name>
    <dbReference type="NCBI Taxonomy" id="1408189"/>
    <lineage>
        <taxon>Bacteria</taxon>
        <taxon>Bacillati</taxon>
        <taxon>Actinomycetota</taxon>
        <taxon>Actinomycetes</taxon>
        <taxon>Mycobacteriales</taxon>
        <taxon>Corynebacteriaceae</taxon>
        <taxon>Corynebacterium</taxon>
    </lineage>
</organism>
<dbReference type="HAMAP" id="MF_00208">
    <property type="entry name" value="MurE"/>
    <property type="match status" value="1"/>
</dbReference>
<feature type="domain" description="Mur ligase central" evidence="7">
    <location>
        <begin position="116"/>
        <end position="334"/>
    </location>
</feature>
<dbReference type="GO" id="GO:0009252">
    <property type="term" value="P:peptidoglycan biosynthetic process"/>
    <property type="evidence" value="ECO:0007669"/>
    <property type="project" value="UniProtKB-UniRule"/>
</dbReference>
<keyword evidence="4 5" id="KW-0133">Cell shape</keyword>
<keyword evidence="9" id="KW-1185">Reference proteome</keyword>
<dbReference type="Pfam" id="PF08245">
    <property type="entry name" value="Mur_ligase_M"/>
    <property type="match status" value="1"/>
</dbReference>
<dbReference type="EMBL" id="CP006841">
    <property type="protein sequence ID" value="ALA67644.1"/>
    <property type="molecule type" value="Genomic_DNA"/>
</dbReference>
<keyword evidence="4 5" id="KW-0961">Cell wall biogenesis/degradation</keyword>
<sequence>MTATLAKLCDLSQGRLDGITEDEAAKLEIAGIELNASEVGSGGIFAAVPGTRTHGAKYASQSKGVAVLTDAEGAGIIRQSGDERPILVVDSVREVMGHVASEIHGHPSESLTVIGVTGTSGKTTTTYLLEGALIAAGCNTGIIGTTGTRINGRKVPSSLTTPEAPALQRLFHEMLAEGVTHVVMEVSSHALSLGRVNGVRFNVGCFLNLSQDHLDFHNTLDEYFEAKAALFDASGPLHAPRAVICVDDDWGARMASVAAQDPAVEISTVETEHCTRTRPVDVSTAHKWTASEAKVAQNGLQRVMLSDDGGAATQLQVPLPGAFNVANAAVAWAVLDAVGHATDQAKEGLGQVRVPGRMEPIDEGQDFLAVVDYAHKPAAVSEVLATLRAQTSGRVIAVVGAGGDRDRAKRPIMGAAAAEGADFVIITDDNPRSEDPATIRRAVVQGATEAHAGATIEEIGDRSAAIKRAVEVARAGDSIVIAGKGHETGQDIGGVIHPFDDREQLGQALRDLQQTK</sequence>
<dbReference type="GO" id="GO:0071555">
    <property type="term" value="P:cell wall organization"/>
    <property type="evidence" value="ECO:0007669"/>
    <property type="project" value="UniProtKB-KW"/>
</dbReference>
<dbReference type="NCBIfam" id="NF001124">
    <property type="entry name" value="PRK00139.1-2"/>
    <property type="match status" value="1"/>
</dbReference>
<comment type="similarity">
    <text evidence="1 4">Belongs to the MurCDEF family. MurE subfamily.</text>
</comment>
<comment type="caution">
    <text evidence="4">Lacks conserved residue(s) required for the propagation of feature annotation.</text>
</comment>
<feature type="short sequence motif" description="Meso-diaminopimelate recognition motif" evidence="4">
    <location>
        <begin position="429"/>
        <end position="432"/>
    </location>
</feature>
<dbReference type="GO" id="GO:0008360">
    <property type="term" value="P:regulation of cell shape"/>
    <property type="evidence" value="ECO:0007669"/>
    <property type="project" value="UniProtKB-KW"/>
</dbReference>
<dbReference type="STRING" id="1408189.CLAC_07885"/>
<dbReference type="InterPro" id="IPR004101">
    <property type="entry name" value="Mur_ligase_C"/>
</dbReference>
<evidence type="ECO:0000256" key="2">
    <source>
        <dbReference type="ARBA" id="ARBA00022618"/>
    </source>
</evidence>